<comment type="caution">
    <text evidence="4">The sequence shown here is derived from an EMBL/GenBank/DDBJ whole genome shotgun (WGS) entry which is preliminary data.</text>
</comment>
<evidence type="ECO:0000259" key="3">
    <source>
        <dbReference type="PROSITE" id="PS51459"/>
    </source>
</evidence>
<evidence type="ECO:0000256" key="1">
    <source>
        <dbReference type="PIRSR" id="PIRSR640198-1"/>
    </source>
</evidence>
<feature type="binding site" evidence="2">
    <location>
        <begin position="187"/>
        <end position="194"/>
    </location>
    <ligand>
        <name>ATP</name>
        <dbReference type="ChEBI" id="CHEBI:30616"/>
    </ligand>
</feature>
<dbReference type="EMBL" id="VJNE01000003">
    <property type="protein sequence ID" value="MZG27511.1"/>
    <property type="molecule type" value="Genomic_DNA"/>
</dbReference>
<protein>
    <submittedName>
        <fullName evidence="4">Fic family protein</fullName>
    </submittedName>
</protein>
<dbReference type="GO" id="GO:0005524">
    <property type="term" value="F:ATP binding"/>
    <property type="evidence" value="ECO:0007669"/>
    <property type="project" value="UniProtKB-KW"/>
</dbReference>
<dbReference type="PROSITE" id="PS51459">
    <property type="entry name" value="FIDO"/>
    <property type="match status" value="1"/>
</dbReference>
<reference evidence="4 5" key="1">
    <citation type="submission" date="2019-07" db="EMBL/GenBank/DDBJ databases">
        <title>Draft genome sequence of Adlercreutzia equolifaciens IPLA 37004, a human intestinal strain that does not produces equol from daidzein.</title>
        <authorList>
            <person name="Vazquez L."/>
            <person name="Florez A.B."/>
            <person name="Mayo B."/>
        </authorList>
    </citation>
    <scope>NUCLEOTIDE SEQUENCE [LARGE SCALE GENOMIC DNA]</scope>
    <source>
        <strain evidence="4 5">IPLA 37004</strain>
    </source>
</reference>
<keyword evidence="2" id="KW-0547">Nucleotide-binding</keyword>
<dbReference type="InterPro" id="IPR036597">
    <property type="entry name" value="Fido-like_dom_sf"/>
</dbReference>
<accession>A0A6L8Q476</accession>
<dbReference type="PANTHER" id="PTHR13504">
    <property type="entry name" value="FIDO DOMAIN-CONTAINING PROTEIN DDB_G0283145"/>
    <property type="match status" value="1"/>
</dbReference>
<dbReference type="Gene3D" id="1.10.3290.10">
    <property type="entry name" value="Fido-like domain"/>
    <property type="match status" value="1"/>
</dbReference>
<dbReference type="SUPFAM" id="SSF140931">
    <property type="entry name" value="Fic-like"/>
    <property type="match status" value="1"/>
</dbReference>
<keyword evidence="2" id="KW-0067">ATP-binding</keyword>
<dbReference type="Proteomes" id="UP000472380">
    <property type="component" value="Unassembled WGS sequence"/>
</dbReference>
<dbReference type="InterPro" id="IPR040198">
    <property type="entry name" value="Fido_containing"/>
</dbReference>
<evidence type="ECO:0000313" key="5">
    <source>
        <dbReference type="Proteomes" id="UP000472380"/>
    </source>
</evidence>
<feature type="domain" description="Fido" evidence="3">
    <location>
        <begin position="95"/>
        <end position="241"/>
    </location>
</feature>
<dbReference type="AlphaFoldDB" id="A0A6L8Q476"/>
<dbReference type="PANTHER" id="PTHR13504:SF38">
    <property type="entry name" value="FIDO DOMAIN-CONTAINING PROTEIN"/>
    <property type="match status" value="1"/>
</dbReference>
<dbReference type="Pfam" id="PF02661">
    <property type="entry name" value="Fic"/>
    <property type="match status" value="1"/>
</dbReference>
<evidence type="ECO:0000313" key="4">
    <source>
        <dbReference type="EMBL" id="MZG27511.1"/>
    </source>
</evidence>
<dbReference type="RefSeq" id="WP_161127419.1">
    <property type="nucleotide sequence ID" value="NZ_VJNE01000003.1"/>
</dbReference>
<sequence>MTDELLKSAYEGLAATWRALNKGHRSQLLDRFKVSYSFNSGNIENPEITYHDTAEIFDENGVSNFTGDVRTIYEINNLKNAWIWLEDALASDAALDEELVLSAHLVLTRGTYDDARWAKGERPGTFKKGDYRVADDVGAAPEEVPGLVKALAAEVQEALLSESAEKNALTIAAYLHAQLVDIHPFADGNGRTARLLMNYVLLKLRTAPCTISADDRLAYFGALDAFHQEGELIPFIDFCRIQTLKTWEQLL</sequence>
<proteinExistence type="predicted"/>
<organism evidence="4 5">
    <name type="scientific">Adlercreutzia equolifaciens</name>
    <dbReference type="NCBI Taxonomy" id="446660"/>
    <lineage>
        <taxon>Bacteria</taxon>
        <taxon>Bacillati</taxon>
        <taxon>Actinomycetota</taxon>
        <taxon>Coriobacteriia</taxon>
        <taxon>Eggerthellales</taxon>
        <taxon>Eggerthellaceae</taxon>
        <taxon>Adlercreutzia</taxon>
    </lineage>
</organism>
<feature type="active site" evidence="1">
    <location>
        <position position="183"/>
    </location>
</feature>
<dbReference type="InterPro" id="IPR003812">
    <property type="entry name" value="Fido"/>
</dbReference>
<name>A0A6L8Q476_9ACTN</name>
<evidence type="ECO:0000256" key="2">
    <source>
        <dbReference type="PIRSR" id="PIRSR640198-2"/>
    </source>
</evidence>
<gene>
    <name evidence="4" type="ORF">FM068_02710</name>
</gene>